<dbReference type="GO" id="GO:0016627">
    <property type="term" value="F:oxidoreductase activity, acting on the CH-CH group of donors"/>
    <property type="evidence" value="ECO:0007669"/>
    <property type="project" value="TreeGrafter"/>
</dbReference>
<dbReference type="AlphaFoldDB" id="A0A6G6WJK2"/>
<dbReference type="GO" id="GO:0070967">
    <property type="term" value="F:coenzyme F420 binding"/>
    <property type="evidence" value="ECO:0007669"/>
    <property type="project" value="TreeGrafter"/>
</dbReference>
<dbReference type="PANTHER" id="PTHR35176">
    <property type="entry name" value="HEME OXYGENASE HI_0854-RELATED"/>
    <property type="match status" value="1"/>
</dbReference>
<dbReference type="SUPFAM" id="SSF50475">
    <property type="entry name" value="FMN-binding split barrel"/>
    <property type="match status" value="1"/>
</dbReference>
<dbReference type="EMBL" id="CP049257">
    <property type="protein sequence ID" value="QIG45409.1"/>
    <property type="molecule type" value="Genomic_DNA"/>
</dbReference>
<dbReference type="KEGG" id="nano:G5V58_24030"/>
<organism evidence="3 4">
    <name type="scientific">Nocardioides anomalus</name>
    <dbReference type="NCBI Taxonomy" id="2712223"/>
    <lineage>
        <taxon>Bacteria</taxon>
        <taxon>Bacillati</taxon>
        <taxon>Actinomycetota</taxon>
        <taxon>Actinomycetes</taxon>
        <taxon>Propionibacteriales</taxon>
        <taxon>Nocardioidaceae</taxon>
        <taxon>Nocardioides</taxon>
    </lineage>
</organism>
<proteinExistence type="predicted"/>
<keyword evidence="1" id="KW-0560">Oxidoreductase</keyword>
<dbReference type="PANTHER" id="PTHR35176:SF4">
    <property type="entry name" value="PYRIDOXAMINE 5'-PHOSPHATE OXIDASE-RELATED FMN-BINDING"/>
    <property type="match status" value="1"/>
</dbReference>
<feature type="domain" description="Pyridoxamine 5'-phosphate oxidase N-terminal" evidence="2">
    <location>
        <begin position="18"/>
        <end position="121"/>
    </location>
</feature>
<dbReference type="Pfam" id="PF01243">
    <property type="entry name" value="PNPOx_N"/>
    <property type="match status" value="1"/>
</dbReference>
<reference evidence="3 4" key="1">
    <citation type="submission" date="2020-02" db="EMBL/GenBank/DDBJ databases">
        <title>Full genome sequence of Nocardioides sp. R-3366.</title>
        <authorList>
            <person name="Im W.-T."/>
        </authorList>
    </citation>
    <scope>NUCLEOTIDE SEQUENCE [LARGE SCALE GENOMIC DNA]</scope>
    <source>
        <strain evidence="3 4">R-3366</strain>
    </source>
</reference>
<dbReference type="InterPro" id="IPR052019">
    <property type="entry name" value="F420H2_bilvrd_red/Heme_oxyg"/>
</dbReference>
<dbReference type="Proteomes" id="UP000502996">
    <property type="component" value="Chromosome"/>
</dbReference>
<evidence type="ECO:0000313" key="4">
    <source>
        <dbReference type="Proteomes" id="UP000502996"/>
    </source>
</evidence>
<evidence type="ECO:0000256" key="1">
    <source>
        <dbReference type="ARBA" id="ARBA00023002"/>
    </source>
</evidence>
<dbReference type="RefSeq" id="WP_165237952.1">
    <property type="nucleotide sequence ID" value="NZ_CP049257.1"/>
</dbReference>
<keyword evidence="4" id="KW-1185">Reference proteome</keyword>
<dbReference type="Gene3D" id="2.30.110.10">
    <property type="entry name" value="Electron Transport, Fmn-binding Protein, Chain A"/>
    <property type="match status" value="1"/>
</dbReference>
<evidence type="ECO:0000259" key="2">
    <source>
        <dbReference type="Pfam" id="PF01243"/>
    </source>
</evidence>
<accession>A0A6G6WJK2</accession>
<protein>
    <submittedName>
        <fullName evidence="3">Pyridoxamine 5'-phosphate oxidase family protein</fullName>
    </submittedName>
</protein>
<dbReference type="GO" id="GO:0005829">
    <property type="term" value="C:cytosol"/>
    <property type="evidence" value="ECO:0007669"/>
    <property type="project" value="TreeGrafter"/>
</dbReference>
<evidence type="ECO:0000313" key="3">
    <source>
        <dbReference type="EMBL" id="QIG45409.1"/>
    </source>
</evidence>
<gene>
    <name evidence="3" type="ORF">G5V58_24030</name>
</gene>
<dbReference type="InterPro" id="IPR011576">
    <property type="entry name" value="Pyridox_Oxase_N"/>
</dbReference>
<dbReference type="InterPro" id="IPR012349">
    <property type="entry name" value="Split_barrel_FMN-bd"/>
</dbReference>
<sequence length="170" mass="18890">MTISPLYGDPSATAPSWAEVEARLTAARLYWLVTVRRDGRPHAVPLCGVWRDGAFFFCTGDAEQKMRNLEHDPHVVVAAGPLGADGWAHGKDLSVEGVAARVEDEALLRELTAAWEDKYAGDWRWEVRDGRFFELTDQGDGTHDGALVFRVPPDKVLVFGDEHGQTTYRP</sequence>
<name>A0A6G6WJK2_9ACTN</name>